<evidence type="ECO:0000259" key="14">
    <source>
        <dbReference type="PROSITE" id="PS50157"/>
    </source>
</evidence>
<keyword evidence="6" id="KW-0862">Zinc</keyword>
<dbReference type="FunFam" id="3.30.160.60:FF:002075">
    <property type="entry name" value="zinc finger protein 646"/>
    <property type="match status" value="1"/>
</dbReference>
<gene>
    <name evidence="15" type="ORF">DAPPUDRAFT_301782</name>
</gene>
<comment type="subcellular location">
    <subcellularLocation>
        <location evidence="1">Nucleus</location>
    </subcellularLocation>
</comment>
<dbReference type="PhylomeDB" id="E9HKE0"/>
<evidence type="ECO:0000256" key="1">
    <source>
        <dbReference type="ARBA" id="ARBA00004123"/>
    </source>
</evidence>
<dbReference type="InterPro" id="IPR036236">
    <property type="entry name" value="Znf_C2H2_sf"/>
</dbReference>
<feature type="domain" description="C2H2-type" evidence="14">
    <location>
        <begin position="319"/>
        <end position="346"/>
    </location>
</feature>
<dbReference type="GO" id="GO:0000981">
    <property type="term" value="F:DNA-binding transcription factor activity, RNA polymerase II-specific"/>
    <property type="evidence" value="ECO:0000318"/>
    <property type="project" value="GO_Central"/>
</dbReference>
<dbReference type="PROSITE" id="PS00028">
    <property type="entry name" value="ZINC_FINGER_C2H2_1"/>
    <property type="match status" value="6"/>
</dbReference>
<name>E9HKE0_DAPPU</name>
<dbReference type="PANTHER" id="PTHR24394:SF29">
    <property type="entry name" value="MYONEURIN"/>
    <property type="match status" value="1"/>
</dbReference>
<comment type="similarity">
    <text evidence="2">Belongs to the krueppel C2H2-type zinc-finger protein family.</text>
</comment>
<protein>
    <submittedName>
        <fullName evidence="15">Uncharacterized protein</fullName>
    </submittedName>
</protein>
<keyword evidence="9" id="KW-0804">Transcription</keyword>
<feature type="domain" description="C2H2-type" evidence="14">
    <location>
        <begin position="263"/>
        <end position="290"/>
    </location>
</feature>
<evidence type="ECO:0000256" key="7">
    <source>
        <dbReference type="ARBA" id="ARBA00023015"/>
    </source>
</evidence>
<evidence type="ECO:0000313" key="15">
    <source>
        <dbReference type="EMBL" id="EFX67769.1"/>
    </source>
</evidence>
<dbReference type="FunFam" id="3.30.160.60:FF:000204">
    <property type="entry name" value="Zinc finger protein 331"/>
    <property type="match status" value="1"/>
</dbReference>
<evidence type="ECO:0000256" key="6">
    <source>
        <dbReference type="ARBA" id="ARBA00022833"/>
    </source>
</evidence>
<dbReference type="GO" id="GO:0000977">
    <property type="term" value="F:RNA polymerase II transcription regulatory region sequence-specific DNA binding"/>
    <property type="evidence" value="ECO:0000318"/>
    <property type="project" value="GO_Central"/>
</dbReference>
<feature type="domain" description="C2H2-type" evidence="14">
    <location>
        <begin position="347"/>
        <end position="374"/>
    </location>
</feature>
<evidence type="ECO:0000256" key="4">
    <source>
        <dbReference type="ARBA" id="ARBA00022737"/>
    </source>
</evidence>
<dbReference type="GO" id="GO:0005634">
    <property type="term" value="C:nucleus"/>
    <property type="evidence" value="ECO:0000318"/>
    <property type="project" value="GO_Central"/>
</dbReference>
<dbReference type="FunFam" id="3.30.160.60:FF:000710">
    <property type="entry name" value="Zinc finger protein 768"/>
    <property type="match status" value="1"/>
</dbReference>
<keyword evidence="4" id="KW-0677">Repeat</keyword>
<evidence type="ECO:0000256" key="11">
    <source>
        <dbReference type="PROSITE-ProRule" id="PRU00042"/>
    </source>
</evidence>
<feature type="region of interest" description="Disordered" evidence="12">
    <location>
        <begin position="136"/>
        <end position="167"/>
    </location>
</feature>
<feature type="domain" description="C2H2-type" evidence="14">
    <location>
        <begin position="235"/>
        <end position="262"/>
    </location>
</feature>
<feature type="domain" description="BTB" evidence="13">
    <location>
        <begin position="35"/>
        <end position="103"/>
    </location>
</feature>
<evidence type="ECO:0000256" key="10">
    <source>
        <dbReference type="ARBA" id="ARBA00023242"/>
    </source>
</evidence>
<keyword evidence="8" id="KW-0238">DNA-binding</keyword>
<dbReference type="Pfam" id="PF13894">
    <property type="entry name" value="zf-C2H2_4"/>
    <property type="match status" value="1"/>
</dbReference>
<reference evidence="15 16" key="1">
    <citation type="journal article" date="2011" name="Science">
        <title>The ecoresponsive genome of Daphnia pulex.</title>
        <authorList>
            <person name="Colbourne J.K."/>
            <person name="Pfrender M.E."/>
            <person name="Gilbert D."/>
            <person name="Thomas W.K."/>
            <person name="Tucker A."/>
            <person name="Oakley T.H."/>
            <person name="Tokishita S."/>
            <person name="Aerts A."/>
            <person name="Arnold G.J."/>
            <person name="Basu M.K."/>
            <person name="Bauer D.J."/>
            <person name="Caceres C.E."/>
            <person name="Carmel L."/>
            <person name="Casola C."/>
            <person name="Choi J.H."/>
            <person name="Detter J.C."/>
            <person name="Dong Q."/>
            <person name="Dusheyko S."/>
            <person name="Eads B.D."/>
            <person name="Frohlich T."/>
            <person name="Geiler-Samerotte K.A."/>
            <person name="Gerlach D."/>
            <person name="Hatcher P."/>
            <person name="Jogdeo S."/>
            <person name="Krijgsveld J."/>
            <person name="Kriventseva E.V."/>
            <person name="Kultz D."/>
            <person name="Laforsch C."/>
            <person name="Lindquist E."/>
            <person name="Lopez J."/>
            <person name="Manak J.R."/>
            <person name="Muller J."/>
            <person name="Pangilinan J."/>
            <person name="Patwardhan R.P."/>
            <person name="Pitluck S."/>
            <person name="Pritham E.J."/>
            <person name="Rechtsteiner A."/>
            <person name="Rho M."/>
            <person name="Rogozin I.B."/>
            <person name="Sakarya O."/>
            <person name="Salamov A."/>
            <person name="Schaack S."/>
            <person name="Shapiro H."/>
            <person name="Shiga Y."/>
            <person name="Skalitzky C."/>
            <person name="Smith Z."/>
            <person name="Souvorov A."/>
            <person name="Sung W."/>
            <person name="Tang Z."/>
            <person name="Tsuchiya D."/>
            <person name="Tu H."/>
            <person name="Vos H."/>
            <person name="Wang M."/>
            <person name="Wolf Y.I."/>
            <person name="Yamagata H."/>
            <person name="Yamada T."/>
            <person name="Ye Y."/>
            <person name="Shaw J.R."/>
            <person name="Andrews J."/>
            <person name="Crease T.J."/>
            <person name="Tang H."/>
            <person name="Lucas S.M."/>
            <person name="Robertson H.M."/>
            <person name="Bork P."/>
            <person name="Koonin E.V."/>
            <person name="Zdobnov E.M."/>
            <person name="Grigoriev I.V."/>
            <person name="Lynch M."/>
            <person name="Boore J.L."/>
        </authorList>
    </citation>
    <scope>NUCLEOTIDE SEQUENCE [LARGE SCALE GENOMIC DNA]</scope>
</reference>
<dbReference type="Pfam" id="PF13912">
    <property type="entry name" value="zf-C2H2_6"/>
    <property type="match status" value="1"/>
</dbReference>
<dbReference type="OrthoDB" id="6077919at2759"/>
<dbReference type="PROSITE" id="PS50157">
    <property type="entry name" value="ZINC_FINGER_C2H2_2"/>
    <property type="match status" value="6"/>
</dbReference>
<dbReference type="SMART" id="SM00225">
    <property type="entry name" value="BTB"/>
    <property type="match status" value="1"/>
</dbReference>
<evidence type="ECO:0000256" key="2">
    <source>
        <dbReference type="ARBA" id="ARBA00006991"/>
    </source>
</evidence>
<dbReference type="PROSITE" id="PS50097">
    <property type="entry name" value="BTB"/>
    <property type="match status" value="1"/>
</dbReference>
<organism evidence="15 16">
    <name type="scientific">Daphnia pulex</name>
    <name type="common">Water flea</name>
    <dbReference type="NCBI Taxonomy" id="6669"/>
    <lineage>
        <taxon>Eukaryota</taxon>
        <taxon>Metazoa</taxon>
        <taxon>Ecdysozoa</taxon>
        <taxon>Arthropoda</taxon>
        <taxon>Crustacea</taxon>
        <taxon>Branchiopoda</taxon>
        <taxon>Diplostraca</taxon>
        <taxon>Cladocera</taxon>
        <taxon>Anomopoda</taxon>
        <taxon>Daphniidae</taxon>
        <taxon>Daphnia</taxon>
    </lineage>
</organism>
<dbReference type="AlphaFoldDB" id="E9HKE0"/>
<dbReference type="Pfam" id="PF00096">
    <property type="entry name" value="zf-C2H2"/>
    <property type="match status" value="3"/>
</dbReference>
<dbReference type="KEGG" id="dpx:DAPPUDRAFT_301782"/>
<dbReference type="OMA" id="CARHEEA"/>
<evidence type="ECO:0000256" key="3">
    <source>
        <dbReference type="ARBA" id="ARBA00022723"/>
    </source>
</evidence>
<proteinExistence type="inferred from homology"/>
<keyword evidence="3" id="KW-0479">Metal-binding</keyword>
<keyword evidence="7" id="KW-0805">Transcription regulation</keyword>
<dbReference type="InterPro" id="IPR013087">
    <property type="entry name" value="Znf_C2H2_type"/>
</dbReference>
<dbReference type="InterPro" id="IPR000210">
    <property type="entry name" value="BTB/POZ_dom"/>
</dbReference>
<evidence type="ECO:0000256" key="9">
    <source>
        <dbReference type="ARBA" id="ARBA00023163"/>
    </source>
</evidence>
<dbReference type="PANTHER" id="PTHR24394">
    <property type="entry name" value="ZINC FINGER PROTEIN"/>
    <property type="match status" value="1"/>
</dbReference>
<dbReference type="GO" id="GO:0008270">
    <property type="term" value="F:zinc ion binding"/>
    <property type="evidence" value="ECO:0007669"/>
    <property type="project" value="UniProtKB-KW"/>
</dbReference>
<feature type="compositionally biased region" description="Basic and acidic residues" evidence="12">
    <location>
        <begin position="136"/>
        <end position="153"/>
    </location>
</feature>
<dbReference type="GO" id="GO:0006357">
    <property type="term" value="P:regulation of transcription by RNA polymerase II"/>
    <property type="evidence" value="ECO:0000318"/>
    <property type="project" value="GO_Central"/>
</dbReference>
<dbReference type="Pfam" id="PF00651">
    <property type="entry name" value="BTB"/>
    <property type="match status" value="1"/>
</dbReference>
<dbReference type="SUPFAM" id="SSF57667">
    <property type="entry name" value="beta-beta-alpha zinc fingers"/>
    <property type="match status" value="3"/>
</dbReference>
<dbReference type="FunFam" id="3.30.160.60:FF:000094">
    <property type="entry name" value="Zinc finger protein 605"/>
    <property type="match status" value="1"/>
</dbReference>
<evidence type="ECO:0000256" key="12">
    <source>
        <dbReference type="SAM" id="MobiDB-lite"/>
    </source>
</evidence>
<dbReference type="CDD" id="cd18315">
    <property type="entry name" value="BTB_POZ_BAB-like"/>
    <property type="match status" value="1"/>
</dbReference>
<dbReference type="Gene3D" id="3.30.160.60">
    <property type="entry name" value="Classic Zinc Finger"/>
    <property type="match status" value="6"/>
</dbReference>
<dbReference type="SUPFAM" id="SSF54695">
    <property type="entry name" value="POZ domain"/>
    <property type="match status" value="1"/>
</dbReference>
<dbReference type="Proteomes" id="UP000000305">
    <property type="component" value="Unassembled WGS sequence"/>
</dbReference>
<keyword evidence="5 11" id="KW-0863">Zinc-finger</keyword>
<feature type="domain" description="C2H2-type" evidence="14">
    <location>
        <begin position="291"/>
        <end position="318"/>
    </location>
</feature>
<dbReference type="EMBL" id="GL732668">
    <property type="protein sequence ID" value="EFX67769.1"/>
    <property type="molecule type" value="Genomic_DNA"/>
</dbReference>
<feature type="domain" description="C2H2-type" evidence="14">
    <location>
        <begin position="375"/>
        <end position="398"/>
    </location>
</feature>
<dbReference type="InParanoid" id="E9HKE0"/>
<evidence type="ECO:0000313" key="16">
    <source>
        <dbReference type="Proteomes" id="UP000000305"/>
    </source>
</evidence>
<dbReference type="InterPro" id="IPR011333">
    <property type="entry name" value="SKP1/BTB/POZ_sf"/>
</dbReference>
<keyword evidence="10" id="KW-0539">Nucleus</keyword>
<dbReference type="FunFam" id="3.30.160.60:FF:002343">
    <property type="entry name" value="Zinc finger protein 33A"/>
    <property type="match status" value="1"/>
</dbReference>
<dbReference type="HOGENOM" id="CLU_680195_0_0_1"/>
<evidence type="ECO:0000256" key="5">
    <source>
        <dbReference type="ARBA" id="ARBA00022771"/>
    </source>
</evidence>
<dbReference type="eggNOG" id="KOG1721">
    <property type="taxonomic scope" value="Eukaryota"/>
</dbReference>
<keyword evidence="16" id="KW-1185">Reference proteome</keyword>
<dbReference type="Gene3D" id="3.30.710.10">
    <property type="entry name" value="Potassium Channel Kv1.1, Chain A"/>
    <property type="match status" value="1"/>
</dbReference>
<accession>E9HKE0</accession>
<dbReference type="SMART" id="SM00355">
    <property type="entry name" value="ZnF_C2H2"/>
    <property type="match status" value="6"/>
</dbReference>
<sequence length="405" mass="45911">MDSPVEEVLLRYEDPGEFLLTELQDIYDNSVMNFCDVELSCKDSLIVKTHSSLLAIVSPYLKLVLTETWDPFHGASIILPDFNGKDIQNLVRFLYTGKTSLNEKEFEVFQQLVYEFQISTDENTAIILEEIAKGCTDHESQKPDEDSNIKDSLSRQLTEASPTDLPDNVPVIDKNMYSCNAADGSFHHPAQQQRQNHKTGEILAEKTQESLDGNLITEVELLLEDDSIFKKKTVVSCELCSSVFSSQSKLNDHMLKHTGERPFKCPLCSKSYPVKATLTAHLRLHADDKPHQCERCGKAFLIRSLLEQHLRTHTDERPFACDVCGKAFRNQSNLIGHKKTHTGDRPHACNVCRKTFNRKHDLDAHQRIHTGDKPFPCSQCTKSFRFRSALRVHLKGVHGIKSNSS</sequence>
<evidence type="ECO:0000256" key="8">
    <source>
        <dbReference type="ARBA" id="ARBA00023125"/>
    </source>
</evidence>
<evidence type="ECO:0000259" key="13">
    <source>
        <dbReference type="PROSITE" id="PS50097"/>
    </source>
</evidence>